<organism evidence="6 7">
    <name type="scientific">Eiseniibacteriota bacterium</name>
    <dbReference type="NCBI Taxonomy" id="2212470"/>
    <lineage>
        <taxon>Bacteria</taxon>
        <taxon>Candidatus Eiseniibacteriota</taxon>
    </lineage>
</organism>
<keyword evidence="4" id="KW-0732">Signal</keyword>
<dbReference type="SMART" id="SM00320">
    <property type="entry name" value="WD40"/>
    <property type="match status" value="7"/>
</dbReference>
<feature type="repeat" description="WD" evidence="3">
    <location>
        <begin position="241"/>
        <end position="273"/>
    </location>
</feature>
<dbReference type="Pfam" id="PF00400">
    <property type="entry name" value="WD40"/>
    <property type="match status" value="3"/>
</dbReference>
<feature type="repeat" description="WD" evidence="3">
    <location>
        <begin position="81"/>
        <end position="107"/>
    </location>
</feature>
<dbReference type="PANTHER" id="PTHR19848">
    <property type="entry name" value="WD40 REPEAT PROTEIN"/>
    <property type="match status" value="1"/>
</dbReference>
<evidence type="ECO:0000313" key="7">
    <source>
        <dbReference type="Proteomes" id="UP000739538"/>
    </source>
</evidence>
<comment type="caution">
    <text evidence="6">The sequence shown here is derived from an EMBL/GenBank/DDBJ whole genome shotgun (WGS) entry which is preliminary data.</text>
</comment>
<reference evidence="6" key="1">
    <citation type="submission" date="2020-04" db="EMBL/GenBank/DDBJ databases">
        <authorList>
            <person name="Zhang T."/>
        </authorList>
    </citation>
    <scope>NUCLEOTIDE SEQUENCE</scope>
    <source>
        <strain evidence="6">HKST-UBA02</strain>
    </source>
</reference>
<feature type="repeat" description="WD" evidence="3">
    <location>
        <begin position="199"/>
        <end position="240"/>
    </location>
</feature>
<dbReference type="PROSITE" id="PS50082">
    <property type="entry name" value="WD_REPEATS_2"/>
    <property type="match status" value="5"/>
</dbReference>
<feature type="repeat" description="WD" evidence="3">
    <location>
        <begin position="115"/>
        <end position="156"/>
    </location>
</feature>
<name>A0A956NJJ2_UNCEI</name>
<dbReference type="PROSITE" id="PS00678">
    <property type="entry name" value="WD_REPEATS_1"/>
    <property type="match status" value="2"/>
</dbReference>
<feature type="repeat" description="WD" evidence="3">
    <location>
        <begin position="157"/>
        <end position="198"/>
    </location>
</feature>
<dbReference type="InterPro" id="IPR019775">
    <property type="entry name" value="WD40_repeat_CS"/>
</dbReference>
<dbReference type="Proteomes" id="UP000739538">
    <property type="component" value="Unassembled WGS sequence"/>
</dbReference>
<feature type="chain" id="PRO_5037145171" evidence="4">
    <location>
        <begin position="25"/>
        <end position="338"/>
    </location>
</feature>
<dbReference type="EMBL" id="JAGQHS010000161">
    <property type="protein sequence ID" value="MCA9758325.1"/>
    <property type="molecule type" value="Genomic_DNA"/>
</dbReference>
<dbReference type="SUPFAM" id="SSF50978">
    <property type="entry name" value="WD40 repeat-like"/>
    <property type="match status" value="1"/>
</dbReference>
<sequence>MPMRSSLTRFVAAALLVLPFLVQAAGSAEHRIDLGGPSALSVAFSPDGDWIALGLSDGSLRLVGGESLEPIHELPPIGERIGDLMLAPTRDRIAAGYGDGTIRVWDIGGWQVLLEIAPEAPVTSLAFSHDGAFLVSGSEDGSGIVWETKRGWIARELRGHRAAIRALAWSPVENLIATGSDDGSLRVFELGTEQPVAVHAEHGDGVYTVGFSPDGRLLASGGTDGNVRLWSTADGMALAVLSGHEGAVTCVAFRDDASLVSGGIDGTVRVWDLAFLDEALERDANGAPAARPQEPTERANSTTLATLGASVQRLAVGPSGRRLVATSLDSAVELLPLD</sequence>
<feature type="domain" description="Anaphase-promoting complex subunit 4-like WD40" evidence="5">
    <location>
        <begin position="167"/>
        <end position="254"/>
    </location>
</feature>
<dbReference type="PROSITE" id="PS50294">
    <property type="entry name" value="WD_REPEATS_REGION"/>
    <property type="match status" value="4"/>
</dbReference>
<dbReference type="PANTHER" id="PTHR19848:SF8">
    <property type="entry name" value="F-BOX AND WD REPEAT DOMAIN CONTAINING 7"/>
    <property type="match status" value="1"/>
</dbReference>
<evidence type="ECO:0000313" key="6">
    <source>
        <dbReference type="EMBL" id="MCA9758325.1"/>
    </source>
</evidence>
<reference evidence="6" key="2">
    <citation type="journal article" date="2021" name="Microbiome">
        <title>Successional dynamics and alternative stable states in a saline activated sludge microbial community over 9 years.</title>
        <authorList>
            <person name="Wang Y."/>
            <person name="Ye J."/>
            <person name="Ju F."/>
            <person name="Liu L."/>
            <person name="Boyd J.A."/>
            <person name="Deng Y."/>
            <person name="Parks D.H."/>
            <person name="Jiang X."/>
            <person name="Yin X."/>
            <person name="Woodcroft B.J."/>
            <person name="Tyson G.W."/>
            <person name="Hugenholtz P."/>
            <person name="Polz M.F."/>
            <person name="Zhang T."/>
        </authorList>
    </citation>
    <scope>NUCLEOTIDE SEQUENCE</scope>
    <source>
        <strain evidence="6">HKST-UBA02</strain>
    </source>
</reference>
<dbReference type="InterPro" id="IPR036322">
    <property type="entry name" value="WD40_repeat_dom_sf"/>
</dbReference>
<evidence type="ECO:0000256" key="1">
    <source>
        <dbReference type="ARBA" id="ARBA00022574"/>
    </source>
</evidence>
<dbReference type="AlphaFoldDB" id="A0A956NJJ2"/>
<evidence type="ECO:0000259" key="5">
    <source>
        <dbReference type="Pfam" id="PF12894"/>
    </source>
</evidence>
<keyword evidence="1 3" id="KW-0853">WD repeat</keyword>
<dbReference type="Pfam" id="PF12894">
    <property type="entry name" value="ANAPC4_WD40"/>
    <property type="match status" value="1"/>
</dbReference>
<dbReference type="InterPro" id="IPR024977">
    <property type="entry name" value="Apc4-like_WD40_dom"/>
</dbReference>
<keyword evidence="2" id="KW-0677">Repeat</keyword>
<dbReference type="Gene3D" id="2.130.10.10">
    <property type="entry name" value="YVTN repeat-like/Quinoprotein amine dehydrogenase"/>
    <property type="match status" value="2"/>
</dbReference>
<evidence type="ECO:0000256" key="2">
    <source>
        <dbReference type="ARBA" id="ARBA00022737"/>
    </source>
</evidence>
<dbReference type="CDD" id="cd00200">
    <property type="entry name" value="WD40"/>
    <property type="match status" value="1"/>
</dbReference>
<proteinExistence type="predicted"/>
<dbReference type="PRINTS" id="PR00320">
    <property type="entry name" value="GPROTEINBRPT"/>
</dbReference>
<dbReference type="InterPro" id="IPR015943">
    <property type="entry name" value="WD40/YVTN_repeat-like_dom_sf"/>
</dbReference>
<protein>
    <submittedName>
        <fullName evidence="6">WD40 repeat domain-containing protein</fullName>
    </submittedName>
</protein>
<dbReference type="InterPro" id="IPR001680">
    <property type="entry name" value="WD40_rpt"/>
</dbReference>
<feature type="signal peptide" evidence="4">
    <location>
        <begin position="1"/>
        <end position="24"/>
    </location>
</feature>
<dbReference type="InterPro" id="IPR020472">
    <property type="entry name" value="WD40_PAC1"/>
</dbReference>
<evidence type="ECO:0000256" key="3">
    <source>
        <dbReference type="PROSITE-ProRule" id="PRU00221"/>
    </source>
</evidence>
<accession>A0A956NJJ2</accession>
<gene>
    <name evidence="6" type="ORF">KDA27_21195</name>
</gene>
<evidence type="ECO:0000256" key="4">
    <source>
        <dbReference type="SAM" id="SignalP"/>
    </source>
</evidence>